<sequence length="646" mass="75879">MKVYLFFIFFLISFLSFAQEVDSGLVKQDSTKTSLAMPPLVAPKAKQEQYKIYNLERDTTYVDTSLTIQSEYKYNYLRKDIFGLQQFANEGQTYNKLFFGLNQYNPYPDFGFKSKQFGYLQLEDINYYSVATPLTELYFKTVMEQGQSVDALITANTSERFNFSIAYRGLRSLGKYINQLSSIGNFRFTTSYFTSNKRYLVNAHFTGQDILNGENGGIVSLENFESDDQDFKNRARLQVFLADAKSFLKGKRLFIDHNFRINPKESENNLYINHQFNLENKFFEYNQATIATIIDEVPVYRFGNSYVVSNINDQTRYQRLYNKLGVTYENKTLGQFQFFVEDFKYVYKYDKILILEDGIIPNQLSERINALGGQYTYQKNNWKGKFLLSKAISDQTFSTIDANLNFKLNDKNNFSFQYQNISRIPNHNFILHQSSYEKYNWKNNFDNEKINKLEVIANTQWLTASAEFTTLNDYLYFSDDDASYNVQLVSPKQHSNSISYLSFKVSKEIKYKKIALDNTILYQNVSQEDNILNVPQIVTRNTIYFTDYFFKKALYLQTGVTLNYFSKYYMDDYSPVLGEFFTQNSAENGNFPMLDFFVNARIRQTRIFVKAEHFNSGFTGSKFYSAPNTPYRDFMVRFGLVWNFFQ</sequence>
<organism evidence="2 3">
    <name type="scientific">Flavobacterium aquatile LMG 4008 = ATCC 11947</name>
    <dbReference type="NCBI Taxonomy" id="1453498"/>
    <lineage>
        <taxon>Bacteria</taxon>
        <taxon>Pseudomonadati</taxon>
        <taxon>Bacteroidota</taxon>
        <taxon>Flavobacteriia</taxon>
        <taxon>Flavobacteriales</taxon>
        <taxon>Flavobacteriaceae</taxon>
        <taxon>Flavobacterium</taxon>
    </lineage>
</organism>
<evidence type="ECO:0008006" key="4">
    <source>
        <dbReference type="Google" id="ProtNLM"/>
    </source>
</evidence>
<evidence type="ECO:0000313" key="3">
    <source>
        <dbReference type="Proteomes" id="UP000029554"/>
    </source>
</evidence>
<keyword evidence="3" id="KW-1185">Reference proteome</keyword>
<feature type="signal peptide" evidence="1">
    <location>
        <begin position="1"/>
        <end position="18"/>
    </location>
</feature>
<evidence type="ECO:0000256" key="1">
    <source>
        <dbReference type="SAM" id="SignalP"/>
    </source>
</evidence>
<proteinExistence type="predicted"/>
<evidence type="ECO:0000313" key="2">
    <source>
        <dbReference type="EMBL" id="KGD69521.1"/>
    </source>
</evidence>
<dbReference type="Proteomes" id="UP000029554">
    <property type="component" value="Unassembled WGS sequence"/>
</dbReference>
<dbReference type="eggNOG" id="COG4206">
    <property type="taxonomic scope" value="Bacteria"/>
</dbReference>
<keyword evidence="1" id="KW-0732">Signal</keyword>
<dbReference type="OrthoDB" id="9812454at2"/>
<dbReference type="AlphaFoldDB" id="A0A095SXV8"/>
<feature type="chain" id="PRO_5001909690" description="Porin" evidence="1">
    <location>
        <begin position="19"/>
        <end position="646"/>
    </location>
</feature>
<comment type="caution">
    <text evidence="2">The sequence shown here is derived from an EMBL/GenBank/DDBJ whole genome shotgun (WGS) entry which is preliminary data.</text>
</comment>
<dbReference type="STRING" id="1453498.LG45_01785"/>
<gene>
    <name evidence="2" type="ORF">LG45_01785</name>
</gene>
<name>A0A095SXV8_9FLAO</name>
<protein>
    <recommendedName>
        <fullName evidence="4">Porin</fullName>
    </recommendedName>
</protein>
<dbReference type="InterPro" id="IPR025631">
    <property type="entry name" value="Porin_10"/>
</dbReference>
<dbReference type="Pfam" id="PF14121">
    <property type="entry name" value="Porin_10"/>
    <property type="match status" value="1"/>
</dbReference>
<dbReference type="EMBL" id="JRHH01000001">
    <property type="protein sequence ID" value="KGD69521.1"/>
    <property type="molecule type" value="Genomic_DNA"/>
</dbReference>
<accession>A0A095SXV8</accession>
<reference evidence="2 3" key="1">
    <citation type="submission" date="2014-09" db="EMBL/GenBank/DDBJ databases">
        <title>Whole Genome Shotgun of Flavobacterium aquatile LMG 4008.</title>
        <authorList>
            <person name="Gale A.N."/>
            <person name="Pipes S.E."/>
            <person name="Newman J.D."/>
        </authorList>
    </citation>
    <scope>NUCLEOTIDE SEQUENCE [LARGE SCALE GENOMIC DNA]</scope>
    <source>
        <strain evidence="2 3">LMG 4008</strain>
    </source>
</reference>